<protein>
    <submittedName>
        <fullName evidence="1">Uncharacterized protein</fullName>
    </submittedName>
</protein>
<accession>A0ACC0WDF9</accession>
<sequence length="192" mass="21678">MPLSKLENLPLPDLLNLPQDLRELKGKIEATEHKKSMACFQDVDVPSIMQATDEWVPQMPRKLKARIHGVNVHHNIAGEKESEVVKAGRCMFDSLATVCLRTQGSRRMRARCLWLSSENVSLGSIPVTLSSQQGDRLLRGSSSNSCVVESHLTYCKTNEASIYNQHMNRIYTSKKLLSSPVLWFVTICTYNF</sequence>
<name>A0ACC0WDF9_9STRA</name>
<evidence type="ECO:0000313" key="1">
    <source>
        <dbReference type="EMBL" id="KAI9916868.1"/>
    </source>
</evidence>
<keyword evidence="2" id="KW-1185">Reference proteome</keyword>
<dbReference type="Proteomes" id="UP001163321">
    <property type="component" value="Chromosome 2"/>
</dbReference>
<evidence type="ECO:0000313" key="2">
    <source>
        <dbReference type="Proteomes" id="UP001163321"/>
    </source>
</evidence>
<reference evidence="1 2" key="1">
    <citation type="journal article" date="2022" name="bioRxiv">
        <title>The genome of the oomycete Peronosclerospora sorghi, a cosmopolitan pathogen of maize and sorghum, is inflated with dispersed pseudogenes.</title>
        <authorList>
            <person name="Fletcher K."/>
            <person name="Martin F."/>
            <person name="Isakeit T."/>
            <person name="Cavanaugh K."/>
            <person name="Magill C."/>
            <person name="Michelmore R."/>
        </authorList>
    </citation>
    <scope>NUCLEOTIDE SEQUENCE [LARGE SCALE GENOMIC DNA]</scope>
    <source>
        <strain evidence="1">P6</strain>
    </source>
</reference>
<proteinExistence type="predicted"/>
<gene>
    <name evidence="1" type="ORF">PsorP6_018110</name>
</gene>
<dbReference type="EMBL" id="CM047581">
    <property type="protein sequence ID" value="KAI9916868.1"/>
    <property type="molecule type" value="Genomic_DNA"/>
</dbReference>
<organism evidence="1 2">
    <name type="scientific">Peronosclerospora sorghi</name>
    <dbReference type="NCBI Taxonomy" id="230839"/>
    <lineage>
        <taxon>Eukaryota</taxon>
        <taxon>Sar</taxon>
        <taxon>Stramenopiles</taxon>
        <taxon>Oomycota</taxon>
        <taxon>Peronosporomycetes</taxon>
        <taxon>Peronosporales</taxon>
        <taxon>Peronosporaceae</taxon>
        <taxon>Peronosclerospora</taxon>
    </lineage>
</organism>
<comment type="caution">
    <text evidence="1">The sequence shown here is derived from an EMBL/GenBank/DDBJ whole genome shotgun (WGS) entry which is preliminary data.</text>
</comment>